<sequence>MLDYGFTVPHNIYDQVNNFEVKTSCRKGRGIPQALRAFARVTTVLTCDELTTMANEATQSDGRLARWPLKDTFREIQAHNILLSEFVQMMKCRDAKIEELESSNVPYCSSQFWCRRQMAIDLFRGEIRVLKSASAWVTNYCQSLSALS</sequence>
<dbReference type="SUPFAM" id="SSF81822">
    <property type="entry name" value="RuBisCo LSMT C-terminal, substrate-binding domain"/>
    <property type="match status" value="1"/>
</dbReference>
<dbReference type="Proteomes" id="UP001412067">
    <property type="component" value="Unassembled WGS sequence"/>
</dbReference>
<reference evidence="1 2" key="1">
    <citation type="journal article" date="2022" name="Nat. Plants">
        <title>Genomes of leafy and leafless Platanthera orchids illuminate the evolution of mycoheterotrophy.</title>
        <authorList>
            <person name="Li M.H."/>
            <person name="Liu K.W."/>
            <person name="Li Z."/>
            <person name="Lu H.C."/>
            <person name="Ye Q.L."/>
            <person name="Zhang D."/>
            <person name="Wang J.Y."/>
            <person name="Li Y.F."/>
            <person name="Zhong Z.M."/>
            <person name="Liu X."/>
            <person name="Yu X."/>
            <person name="Liu D.K."/>
            <person name="Tu X.D."/>
            <person name="Liu B."/>
            <person name="Hao Y."/>
            <person name="Liao X.Y."/>
            <person name="Jiang Y.T."/>
            <person name="Sun W.H."/>
            <person name="Chen J."/>
            <person name="Chen Y.Q."/>
            <person name="Ai Y."/>
            <person name="Zhai J.W."/>
            <person name="Wu S.S."/>
            <person name="Zhou Z."/>
            <person name="Hsiao Y.Y."/>
            <person name="Wu W.L."/>
            <person name="Chen Y.Y."/>
            <person name="Lin Y.F."/>
            <person name="Hsu J.L."/>
            <person name="Li C.Y."/>
            <person name="Wang Z.W."/>
            <person name="Zhao X."/>
            <person name="Zhong W.Y."/>
            <person name="Ma X.K."/>
            <person name="Ma L."/>
            <person name="Huang J."/>
            <person name="Chen G.Z."/>
            <person name="Huang M.Z."/>
            <person name="Huang L."/>
            <person name="Peng D.H."/>
            <person name="Luo Y.B."/>
            <person name="Zou S.Q."/>
            <person name="Chen S.P."/>
            <person name="Lan S."/>
            <person name="Tsai W.C."/>
            <person name="Van de Peer Y."/>
            <person name="Liu Z.J."/>
        </authorList>
    </citation>
    <scope>NUCLEOTIDE SEQUENCE [LARGE SCALE GENOMIC DNA]</scope>
    <source>
        <strain evidence="1">Lor288</strain>
    </source>
</reference>
<evidence type="ECO:0000313" key="1">
    <source>
        <dbReference type="EMBL" id="KAK8963906.1"/>
    </source>
</evidence>
<evidence type="ECO:0008006" key="3">
    <source>
        <dbReference type="Google" id="ProtNLM"/>
    </source>
</evidence>
<protein>
    <recommendedName>
        <fullName evidence="3">Rubisco LSMT substrate-binding domain-containing protein</fullName>
    </recommendedName>
</protein>
<accession>A0ABR2MJN5</accession>
<evidence type="ECO:0000313" key="2">
    <source>
        <dbReference type="Proteomes" id="UP001412067"/>
    </source>
</evidence>
<name>A0ABR2MJN5_9ASPA</name>
<comment type="caution">
    <text evidence="1">The sequence shown here is derived from an EMBL/GenBank/DDBJ whole genome shotgun (WGS) entry which is preliminary data.</text>
</comment>
<dbReference type="InterPro" id="IPR036464">
    <property type="entry name" value="Rubisco_LSMT_subst-bd_sf"/>
</dbReference>
<dbReference type="Gene3D" id="3.90.1420.10">
    <property type="entry name" value="Rubisco LSMT, substrate-binding domain"/>
    <property type="match status" value="1"/>
</dbReference>
<dbReference type="EMBL" id="JBBWWR010000007">
    <property type="protein sequence ID" value="KAK8963906.1"/>
    <property type="molecule type" value="Genomic_DNA"/>
</dbReference>
<proteinExistence type="predicted"/>
<keyword evidence="2" id="KW-1185">Reference proteome</keyword>
<gene>
    <name evidence="1" type="ORF">KSP40_PGU001498</name>
</gene>
<organism evidence="1 2">
    <name type="scientific">Platanthera guangdongensis</name>
    <dbReference type="NCBI Taxonomy" id="2320717"/>
    <lineage>
        <taxon>Eukaryota</taxon>
        <taxon>Viridiplantae</taxon>
        <taxon>Streptophyta</taxon>
        <taxon>Embryophyta</taxon>
        <taxon>Tracheophyta</taxon>
        <taxon>Spermatophyta</taxon>
        <taxon>Magnoliopsida</taxon>
        <taxon>Liliopsida</taxon>
        <taxon>Asparagales</taxon>
        <taxon>Orchidaceae</taxon>
        <taxon>Orchidoideae</taxon>
        <taxon>Orchideae</taxon>
        <taxon>Orchidinae</taxon>
        <taxon>Platanthera</taxon>
    </lineage>
</organism>